<evidence type="ECO:0000313" key="18">
    <source>
        <dbReference type="EMBL" id="KAG7156482.1"/>
    </source>
</evidence>
<dbReference type="PRINTS" id="PR00177">
    <property type="entry name" value="NMDARECEPTOR"/>
</dbReference>
<proteinExistence type="inferred from homology"/>
<evidence type="ECO:0000256" key="3">
    <source>
        <dbReference type="ARBA" id="ARBA00022448"/>
    </source>
</evidence>
<keyword evidence="7" id="KW-0406">Ion transport</keyword>
<keyword evidence="4" id="KW-1003">Cell membrane</keyword>
<keyword evidence="11" id="KW-1071">Ligand-gated ion channel</keyword>
<sequence>MEVRVESAEFVTGTLRCWKQTEQLSKLQVFVIEVEPTESQVRTNDPREDARPIYEIVVPREGYWGAQLSNGSWTGIMGMVVRKEIAMSGTVLTIGEARAKAVDFSVPLYTDQLSILYKLPSIEADLTGFDGGSEIDDDGGRTSIRTVRKPLEAERSVRASLWTSCLGTLTALLAQSSSWLPRGDSLRIIAGTWLLMAFILGSVYRSNLKAMLILPKLRLPFNSLEELVQTDIPCIVLNGSLVHSYMMLAPEGNVLHKLRQQAVVPKDFVALAPDVPRGKFAFLASEKGLLYLIHAHFALSRKCPMYMASEPFLAATSLSFAFPFNSSLKRQVDPIIQRLKESGILDYLHFTGIRNVEICFNSKSFGSSTNTQRSFNLRDFYGVFCVYAGGMLVGLVSFLLELVYSPRAGSPDTLPGHHVAHTT</sequence>
<dbReference type="Gene3D" id="3.40.190.10">
    <property type="entry name" value="Periplasmic binding protein-like II"/>
    <property type="match status" value="1"/>
</dbReference>
<dbReference type="Pfam" id="PF00060">
    <property type="entry name" value="Lig_chan"/>
    <property type="match status" value="1"/>
</dbReference>
<evidence type="ECO:0000256" key="4">
    <source>
        <dbReference type="ARBA" id="ARBA00022475"/>
    </source>
</evidence>
<dbReference type="Gene3D" id="1.10.287.70">
    <property type="match status" value="1"/>
</dbReference>
<evidence type="ECO:0000256" key="5">
    <source>
        <dbReference type="ARBA" id="ARBA00022692"/>
    </source>
</evidence>
<dbReference type="GO" id="GO:0050906">
    <property type="term" value="P:detection of stimulus involved in sensory perception"/>
    <property type="evidence" value="ECO:0007669"/>
    <property type="project" value="UniProtKB-ARBA"/>
</dbReference>
<feature type="binding site" evidence="13">
    <location>
        <position position="93"/>
    </location>
    <ligand>
        <name>L-glutamate</name>
        <dbReference type="ChEBI" id="CHEBI:29985"/>
    </ligand>
</feature>
<evidence type="ECO:0000256" key="15">
    <source>
        <dbReference type="SAM" id="Phobius"/>
    </source>
</evidence>
<evidence type="ECO:0000256" key="8">
    <source>
        <dbReference type="ARBA" id="ARBA00023136"/>
    </source>
</evidence>
<dbReference type="GO" id="GO:0005886">
    <property type="term" value="C:plasma membrane"/>
    <property type="evidence" value="ECO:0007669"/>
    <property type="project" value="UniProtKB-SubCell"/>
</dbReference>
<feature type="transmembrane region" description="Helical" evidence="15">
    <location>
        <begin position="186"/>
        <end position="204"/>
    </location>
</feature>
<protein>
    <submittedName>
        <fullName evidence="18">Glutamate receptor 1-like 10</fullName>
    </submittedName>
</protein>
<comment type="subcellular location">
    <subcellularLocation>
        <location evidence="1">Cell membrane</location>
        <topology evidence="1">Multi-pass membrane protein</topology>
    </subcellularLocation>
</comment>
<keyword evidence="12" id="KW-0407">Ion channel</keyword>
<keyword evidence="6 15" id="KW-1133">Transmembrane helix</keyword>
<evidence type="ECO:0000256" key="2">
    <source>
        <dbReference type="ARBA" id="ARBA00008685"/>
    </source>
</evidence>
<dbReference type="InterPro" id="IPR019594">
    <property type="entry name" value="Glu/Gly-bd"/>
</dbReference>
<dbReference type="EMBL" id="JAHLQT010039068">
    <property type="protein sequence ID" value="KAG7156482.1"/>
    <property type="molecule type" value="Genomic_DNA"/>
</dbReference>
<evidence type="ECO:0000313" key="19">
    <source>
        <dbReference type="Proteomes" id="UP000747542"/>
    </source>
</evidence>
<organism evidence="18 19">
    <name type="scientific">Homarus americanus</name>
    <name type="common">American lobster</name>
    <dbReference type="NCBI Taxonomy" id="6706"/>
    <lineage>
        <taxon>Eukaryota</taxon>
        <taxon>Metazoa</taxon>
        <taxon>Ecdysozoa</taxon>
        <taxon>Arthropoda</taxon>
        <taxon>Crustacea</taxon>
        <taxon>Multicrustacea</taxon>
        <taxon>Malacostraca</taxon>
        <taxon>Eumalacostraca</taxon>
        <taxon>Eucarida</taxon>
        <taxon>Decapoda</taxon>
        <taxon>Pleocyemata</taxon>
        <taxon>Astacidea</taxon>
        <taxon>Nephropoidea</taxon>
        <taxon>Nephropidae</taxon>
        <taxon>Homarus</taxon>
    </lineage>
</organism>
<keyword evidence="9 18" id="KW-0675">Receptor</keyword>
<feature type="binding site" evidence="13">
    <location>
        <position position="98"/>
    </location>
    <ligand>
        <name>L-glutamate</name>
        <dbReference type="ChEBI" id="CHEBI:29985"/>
    </ligand>
</feature>
<dbReference type="GO" id="GO:0015276">
    <property type="term" value="F:ligand-gated monoatomic ion channel activity"/>
    <property type="evidence" value="ECO:0007669"/>
    <property type="project" value="InterPro"/>
</dbReference>
<keyword evidence="3" id="KW-0813">Transport</keyword>
<feature type="domain" description="Ionotropic glutamate receptor L-glutamate and glycine-binding" evidence="17">
    <location>
        <begin position="54"/>
        <end position="120"/>
    </location>
</feature>
<evidence type="ECO:0000256" key="10">
    <source>
        <dbReference type="ARBA" id="ARBA00023180"/>
    </source>
</evidence>
<dbReference type="Pfam" id="PF10613">
    <property type="entry name" value="Lig_chan-Glu_bd"/>
    <property type="match status" value="1"/>
</dbReference>
<evidence type="ECO:0000256" key="11">
    <source>
        <dbReference type="ARBA" id="ARBA00023286"/>
    </source>
</evidence>
<feature type="disulfide bond" evidence="14">
    <location>
        <begin position="303"/>
        <end position="359"/>
    </location>
</feature>
<dbReference type="Proteomes" id="UP000747542">
    <property type="component" value="Unassembled WGS sequence"/>
</dbReference>
<reference evidence="18" key="1">
    <citation type="journal article" date="2021" name="Sci. Adv.">
        <title>The American lobster genome reveals insights on longevity, neural, and immune adaptations.</title>
        <authorList>
            <person name="Polinski J.M."/>
            <person name="Zimin A.V."/>
            <person name="Clark K.F."/>
            <person name="Kohn A.B."/>
            <person name="Sadowski N."/>
            <person name="Timp W."/>
            <person name="Ptitsyn A."/>
            <person name="Khanna P."/>
            <person name="Romanova D.Y."/>
            <person name="Williams P."/>
            <person name="Greenwood S.J."/>
            <person name="Moroz L.L."/>
            <person name="Walt D.R."/>
            <person name="Bodnar A.G."/>
        </authorList>
    </citation>
    <scope>NUCLEOTIDE SEQUENCE</scope>
    <source>
        <strain evidence="18">GMGI-L3</strain>
    </source>
</reference>
<keyword evidence="19" id="KW-1185">Reference proteome</keyword>
<dbReference type="PANTHER" id="PTHR42643:SF38">
    <property type="entry name" value="IONOTROPIC RECEPTOR 100A"/>
    <property type="match status" value="1"/>
</dbReference>
<evidence type="ECO:0000256" key="13">
    <source>
        <dbReference type="PIRSR" id="PIRSR601508-1"/>
    </source>
</evidence>
<keyword evidence="8 15" id="KW-0472">Membrane</keyword>
<feature type="domain" description="Ionotropic glutamate receptor C-terminal" evidence="16">
    <location>
        <begin position="148"/>
        <end position="391"/>
    </location>
</feature>
<dbReference type="GO" id="GO:0038023">
    <property type="term" value="F:signaling receptor activity"/>
    <property type="evidence" value="ECO:0007669"/>
    <property type="project" value="InterPro"/>
</dbReference>
<evidence type="ECO:0000256" key="9">
    <source>
        <dbReference type="ARBA" id="ARBA00023170"/>
    </source>
</evidence>
<gene>
    <name evidence="18" type="primary">Gria1-L10</name>
    <name evidence="18" type="ORF">Hamer_G020564</name>
</gene>
<accession>A0A8J5JDL1</accession>
<comment type="similarity">
    <text evidence="2">Belongs to the glutamate-gated ion channel (TC 1.A.10.1) family.</text>
</comment>
<dbReference type="PANTHER" id="PTHR42643">
    <property type="entry name" value="IONOTROPIC RECEPTOR 20A-RELATED"/>
    <property type="match status" value="1"/>
</dbReference>
<evidence type="ECO:0000256" key="1">
    <source>
        <dbReference type="ARBA" id="ARBA00004651"/>
    </source>
</evidence>
<dbReference type="InterPro" id="IPR001508">
    <property type="entry name" value="Iono_Glu_rcpt_met"/>
</dbReference>
<evidence type="ECO:0000256" key="12">
    <source>
        <dbReference type="ARBA" id="ARBA00023303"/>
    </source>
</evidence>
<dbReference type="InterPro" id="IPR052192">
    <property type="entry name" value="Insect_Ionotropic_Sensory_Rcpt"/>
</dbReference>
<evidence type="ECO:0000259" key="16">
    <source>
        <dbReference type="Pfam" id="PF00060"/>
    </source>
</evidence>
<dbReference type="AlphaFoldDB" id="A0A8J5JDL1"/>
<evidence type="ECO:0000256" key="7">
    <source>
        <dbReference type="ARBA" id="ARBA00023065"/>
    </source>
</evidence>
<feature type="transmembrane region" description="Helical" evidence="15">
    <location>
        <begin position="380"/>
        <end position="400"/>
    </location>
</feature>
<evidence type="ECO:0000256" key="6">
    <source>
        <dbReference type="ARBA" id="ARBA00022989"/>
    </source>
</evidence>
<dbReference type="SUPFAM" id="SSF53850">
    <property type="entry name" value="Periplasmic binding protein-like II"/>
    <property type="match status" value="1"/>
</dbReference>
<keyword evidence="10" id="KW-0325">Glycoprotein</keyword>
<comment type="caution">
    <text evidence="18">The sequence shown here is derived from an EMBL/GenBank/DDBJ whole genome shotgun (WGS) entry which is preliminary data.</text>
</comment>
<evidence type="ECO:0000256" key="14">
    <source>
        <dbReference type="PIRSR" id="PIRSR601508-3"/>
    </source>
</evidence>
<keyword evidence="14" id="KW-1015">Disulfide bond</keyword>
<dbReference type="InterPro" id="IPR001320">
    <property type="entry name" value="Iontro_rcpt_C"/>
</dbReference>
<name>A0A8J5JDL1_HOMAM</name>
<keyword evidence="5 15" id="KW-0812">Transmembrane</keyword>
<evidence type="ECO:0000259" key="17">
    <source>
        <dbReference type="Pfam" id="PF10613"/>
    </source>
</evidence>